<feature type="region of interest" description="Disordered" evidence="1">
    <location>
        <begin position="21"/>
        <end position="87"/>
    </location>
</feature>
<feature type="compositionally biased region" description="Low complexity" evidence="1">
    <location>
        <begin position="21"/>
        <end position="52"/>
    </location>
</feature>
<dbReference type="Proteomes" id="UP000198866">
    <property type="component" value="Unassembled WGS sequence"/>
</dbReference>
<keyword evidence="4" id="KW-1185">Reference proteome</keyword>
<sequence>MKTTFLVPAVVVGAFSLAGVAQAQDTSPQQDAQSSSTTTSASASSSASRDSSGYGGVSGSNGASGNLTRWGQGTCGHLPQCNADSGH</sequence>
<gene>
    <name evidence="3" type="ORF">SAMN05192539_1015113</name>
</gene>
<feature type="signal peptide" evidence="2">
    <location>
        <begin position="1"/>
        <end position="23"/>
    </location>
</feature>
<evidence type="ECO:0000256" key="1">
    <source>
        <dbReference type="SAM" id="MobiDB-lite"/>
    </source>
</evidence>
<reference evidence="4" key="1">
    <citation type="submission" date="2016-10" db="EMBL/GenBank/DDBJ databases">
        <authorList>
            <person name="Varghese N."/>
            <person name="Submissions S."/>
        </authorList>
    </citation>
    <scope>NUCLEOTIDE SEQUENCE [LARGE SCALE GENOMIC DNA]</scope>
    <source>
        <strain evidence="4">LMG 26031</strain>
    </source>
</reference>
<proteinExistence type="predicted"/>
<accession>A0A1H7AQC6</accession>
<dbReference type="EMBL" id="FNYE01000015">
    <property type="protein sequence ID" value="SEJ67803.1"/>
    <property type="molecule type" value="Genomic_DNA"/>
</dbReference>
<protein>
    <submittedName>
        <fullName evidence="3">Uncharacterized protein</fullName>
    </submittedName>
</protein>
<evidence type="ECO:0000313" key="3">
    <source>
        <dbReference type="EMBL" id="SEJ67803.1"/>
    </source>
</evidence>
<feature type="chain" id="PRO_5011622515" evidence="2">
    <location>
        <begin position="24"/>
        <end position="87"/>
    </location>
</feature>
<evidence type="ECO:0000256" key="2">
    <source>
        <dbReference type="SAM" id="SignalP"/>
    </source>
</evidence>
<name>A0A1H7AQC6_9BURK</name>
<keyword evidence="2" id="KW-0732">Signal</keyword>
<evidence type="ECO:0000313" key="4">
    <source>
        <dbReference type="Proteomes" id="UP000198866"/>
    </source>
</evidence>
<dbReference type="AlphaFoldDB" id="A0A1H7AQC6"/>
<organism evidence="3 4">
    <name type="scientific">Paraburkholderia diazotrophica</name>
    <dbReference type="NCBI Taxonomy" id="667676"/>
    <lineage>
        <taxon>Bacteria</taxon>
        <taxon>Pseudomonadati</taxon>
        <taxon>Pseudomonadota</taxon>
        <taxon>Betaproteobacteria</taxon>
        <taxon>Burkholderiales</taxon>
        <taxon>Burkholderiaceae</taxon>
        <taxon>Paraburkholderia</taxon>
    </lineage>
</organism>